<dbReference type="Proteomes" id="UP001589774">
    <property type="component" value="Unassembled WGS sequence"/>
</dbReference>
<dbReference type="PANTHER" id="PTHR13369">
    <property type="match status" value="1"/>
</dbReference>
<reference evidence="2 3" key="1">
    <citation type="submission" date="2024-09" db="EMBL/GenBank/DDBJ databases">
        <authorList>
            <person name="Sun Q."/>
            <person name="Mori K."/>
        </authorList>
    </citation>
    <scope>NUCLEOTIDE SEQUENCE [LARGE SCALE GENOMIC DNA]</scope>
    <source>
        <strain evidence="2 3">CCM 7765</strain>
    </source>
</reference>
<dbReference type="SUPFAM" id="SSF53335">
    <property type="entry name" value="S-adenosyl-L-methionine-dependent methyltransferases"/>
    <property type="match status" value="1"/>
</dbReference>
<evidence type="ECO:0000313" key="3">
    <source>
        <dbReference type="Proteomes" id="UP001589774"/>
    </source>
</evidence>
<comment type="caution">
    <text evidence="2">The sequence shown here is derived from an EMBL/GenBank/DDBJ whole genome shotgun (WGS) entry which is preliminary data.</text>
</comment>
<dbReference type="GO" id="GO:0008168">
    <property type="term" value="F:methyltransferase activity"/>
    <property type="evidence" value="ECO:0007669"/>
    <property type="project" value="UniProtKB-KW"/>
</dbReference>
<dbReference type="InterPro" id="IPR025714">
    <property type="entry name" value="Methyltranfer_dom"/>
</dbReference>
<proteinExistence type="predicted"/>
<protein>
    <submittedName>
        <fullName evidence="2">SAM-dependent methyltransferase</fullName>
    </submittedName>
</protein>
<dbReference type="GO" id="GO:0032259">
    <property type="term" value="P:methylation"/>
    <property type="evidence" value="ECO:0007669"/>
    <property type="project" value="UniProtKB-KW"/>
</dbReference>
<keyword evidence="2" id="KW-0489">Methyltransferase</keyword>
<dbReference type="RefSeq" id="WP_377476832.1">
    <property type="nucleotide sequence ID" value="NZ_JBHLWO010000001.1"/>
</dbReference>
<name>A0ABV6HG31_9SPHI</name>
<accession>A0ABV6HG31</accession>
<dbReference type="CDD" id="cd02440">
    <property type="entry name" value="AdoMet_MTases"/>
    <property type="match status" value="1"/>
</dbReference>
<gene>
    <name evidence="2" type="ORF">ACFFI0_05970</name>
</gene>
<sequence length="399" mass="45973">MENPTSIETFIFQLKSSLQQDNFVKLSLGNYRGDEHELKQIQVRLILVKRELKLNFTHRFRRRDLVKNLDIETGVAQVESYLKHGFYAATLFTTNNDFYWTRNQSGQERLQVKTASIKQQPSLAHDKEKHRLIKPGANKSYLHELRITDATGQVYKNAQDKFKQINHYIELLRPLIQDIGKENLKKVVDMGSGKGYLTFALYDYLYNVLGLKEVEVTGVEFREDLVSLCNRIAQQAAFPLLKFQQGAIVEYDEPNMDMLVALHACDTATDDAIYQGIKAGAKLIVVAPCCHKQVRRQMERAVMTAEIQPITRFGIFLERQAEMLTDALRTLFLEYYGYKTKVLEFISDAHTPKNVLIVASKTSSIPAERRKQILSQINQTKAFFGLEKHYLESLLQLEN</sequence>
<organism evidence="2 3">
    <name type="scientific">Olivibacter oleidegradans</name>
    <dbReference type="NCBI Taxonomy" id="760123"/>
    <lineage>
        <taxon>Bacteria</taxon>
        <taxon>Pseudomonadati</taxon>
        <taxon>Bacteroidota</taxon>
        <taxon>Sphingobacteriia</taxon>
        <taxon>Sphingobacteriales</taxon>
        <taxon>Sphingobacteriaceae</taxon>
        <taxon>Olivibacter</taxon>
    </lineage>
</organism>
<dbReference type="PANTHER" id="PTHR13369:SF3">
    <property type="entry name" value="METHYLTRANSFERASE DOMAIN-CONTAINING PROTEIN"/>
    <property type="match status" value="1"/>
</dbReference>
<dbReference type="Pfam" id="PF13679">
    <property type="entry name" value="Methyltransf_32"/>
    <property type="match status" value="1"/>
</dbReference>
<evidence type="ECO:0000259" key="1">
    <source>
        <dbReference type="Pfam" id="PF13679"/>
    </source>
</evidence>
<evidence type="ECO:0000313" key="2">
    <source>
        <dbReference type="EMBL" id="MFC0317844.1"/>
    </source>
</evidence>
<keyword evidence="2" id="KW-0808">Transferase</keyword>
<feature type="domain" description="Methyltransferase" evidence="1">
    <location>
        <begin position="160"/>
        <end position="297"/>
    </location>
</feature>
<dbReference type="EMBL" id="JBHLWO010000001">
    <property type="protein sequence ID" value="MFC0317844.1"/>
    <property type="molecule type" value="Genomic_DNA"/>
</dbReference>
<dbReference type="Gene3D" id="3.40.50.150">
    <property type="entry name" value="Vaccinia Virus protein VP39"/>
    <property type="match status" value="1"/>
</dbReference>
<keyword evidence="3" id="KW-1185">Reference proteome</keyword>
<dbReference type="InterPro" id="IPR029063">
    <property type="entry name" value="SAM-dependent_MTases_sf"/>
</dbReference>